<dbReference type="EMBL" id="HE573022">
    <property type="protein sequence ID" value="CCC48342.1"/>
    <property type="molecule type" value="Genomic_DNA"/>
</dbReference>
<dbReference type="PANTHER" id="PTHR43450">
    <property type="entry name" value="ASPARTYL-TRNA SYNTHETASE"/>
    <property type="match status" value="1"/>
</dbReference>
<comment type="similarity">
    <text evidence="2">Belongs to the class-II aminoacyl-tRNA synthetase family. Type 2 subfamily.</text>
</comment>
<feature type="compositionally biased region" description="Polar residues" evidence="12">
    <location>
        <begin position="95"/>
        <end position="106"/>
    </location>
</feature>
<protein>
    <recommendedName>
        <fullName evidence="3">aspartate--tRNA ligase</fullName>
        <ecNumber evidence="3">6.1.1.12</ecNumber>
    </recommendedName>
    <alternativeName>
        <fullName evidence="10">Aspartyl-tRNA synthetase</fullName>
    </alternativeName>
</protein>
<accession>G0TWK4</accession>
<dbReference type="PRINTS" id="PR01042">
    <property type="entry name" value="TRNASYNTHASP"/>
</dbReference>
<reference evidence="14" key="1">
    <citation type="journal article" date="2012" name="Proc. Natl. Acad. Sci. U.S.A.">
        <title>Antigenic diversity is generated by distinct evolutionary mechanisms in African trypanosome species.</title>
        <authorList>
            <person name="Jackson A.P."/>
            <person name="Berry A."/>
            <person name="Aslett M."/>
            <person name="Allison H.C."/>
            <person name="Burton P."/>
            <person name="Vavrova-Anderson J."/>
            <person name="Brown R."/>
            <person name="Browne H."/>
            <person name="Corton N."/>
            <person name="Hauser H."/>
            <person name="Gamble J."/>
            <person name="Gilderthorp R."/>
            <person name="Marcello L."/>
            <person name="McQuillan J."/>
            <person name="Otto T.D."/>
            <person name="Quail M.A."/>
            <person name="Sanders M.J."/>
            <person name="van Tonder A."/>
            <person name="Ginger M.L."/>
            <person name="Field M.C."/>
            <person name="Barry J.D."/>
            <person name="Hertz-Fowler C."/>
            <person name="Berriman M."/>
        </authorList>
    </citation>
    <scope>NUCLEOTIDE SEQUENCE</scope>
    <source>
        <strain evidence="14">Y486</strain>
    </source>
</reference>
<proteinExistence type="inferred from homology"/>
<evidence type="ECO:0000259" key="13">
    <source>
        <dbReference type="PROSITE" id="PS50862"/>
    </source>
</evidence>
<evidence type="ECO:0000256" key="1">
    <source>
        <dbReference type="ARBA" id="ARBA00004496"/>
    </source>
</evidence>
<keyword evidence="6" id="KW-0547">Nucleotide-binding</keyword>
<evidence type="ECO:0000313" key="14">
    <source>
        <dbReference type="EMBL" id="CCC48342.1"/>
    </source>
</evidence>
<dbReference type="HAMAP" id="MF_02075">
    <property type="entry name" value="Asp_tRNA_synth_type2"/>
    <property type="match status" value="1"/>
</dbReference>
<dbReference type="GO" id="GO:0006422">
    <property type="term" value="P:aspartyl-tRNA aminoacylation"/>
    <property type="evidence" value="ECO:0007669"/>
    <property type="project" value="InterPro"/>
</dbReference>
<sequence>MFYLFPFSGIGLSISCIQLQFCLFSREGYVMQFLHLLPFPFLFLSRCTQQKLWKGNRKLVASRLHSYRYKYKLSSTLQDSYHITLPTSLKPPANRMSNTAEISNPEASKHPGEERKGANKKQNEKEARKAARLAEEAARAAEKAALLARFADTFGTAPLVQSTTYRTMGFSEIVSLTGASADSVVRVRARVDTTRKKGKLAFTVLRDGVHSIQAMAAVSEEVPKEMVDFIGQLPCESIVDVVGTVRLAAQPITSTTQHDIELHIQKIHVVSEALRMLPFTLNDAARREDEEGVKINFDTRLGCRWLDLRTPASNAIFRIQSRVGQYFRQFLIDNDFVEIHSPKIIATASEGGANVFKLGYFGRDAYLAQSPQLYKQIALQGDLRRVFEVAPVFRAENSNTHRHLTEFVGLDVEMRIDEHYYEVLDLAEELFCYMFARLADHRAELEAINKQYPFEPLVWQMTQERMNELGVGVIEDGKEPNDTFKARVRNRDLRMLRINYPHCIELLNTVVDTKLELTEDINTTNEKLLGKLVKERYGVDFFIADRFPSAARPFYTMPCPRDQLFTNSYDMFIRGEEISSGAQRIHDPTLLLQRAQALGIDLTPVSDYVDSFRLGAWPHGGFGVGLERVVMLYLGLNNVRLASLFPRDPQRVTP</sequence>
<dbReference type="CDD" id="cd04320">
    <property type="entry name" value="AspRS_cyto_N"/>
    <property type="match status" value="1"/>
</dbReference>
<dbReference type="GO" id="GO:0005829">
    <property type="term" value="C:cytosol"/>
    <property type="evidence" value="ECO:0007669"/>
    <property type="project" value="TreeGrafter"/>
</dbReference>
<keyword evidence="8" id="KW-0648">Protein biosynthesis</keyword>
<keyword evidence="7" id="KW-0067">ATP-binding</keyword>
<evidence type="ECO:0000256" key="3">
    <source>
        <dbReference type="ARBA" id="ARBA00012841"/>
    </source>
</evidence>
<feature type="region of interest" description="Disordered" evidence="12">
    <location>
        <begin position="88"/>
        <end position="134"/>
    </location>
</feature>
<dbReference type="SUPFAM" id="SSF55681">
    <property type="entry name" value="Class II aaRS and biotin synthetases"/>
    <property type="match status" value="1"/>
</dbReference>
<dbReference type="InterPro" id="IPR004365">
    <property type="entry name" value="NA-bd_OB_tRNA"/>
</dbReference>
<dbReference type="GO" id="GO:0017101">
    <property type="term" value="C:aminoacyl-tRNA synthetase multienzyme complex"/>
    <property type="evidence" value="ECO:0007669"/>
    <property type="project" value="TreeGrafter"/>
</dbReference>
<name>G0TWK4_TRYVY</name>
<evidence type="ECO:0000256" key="12">
    <source>
        <dbReference type="SAM" id="MobiDB-lite"/>
    </source>
</evidence>
<dbReference type="InterPro" id="IPR012340">
    <property type="entry name" value="NA-bd_OB-fold"/>
</dbReference>
<dbReference type="Pfam" id="PF01336">
    <property type="entry name" value="tRNA_anti-codon"/>
    <property type="match status" value="1"/>
</dbReference>
<evidence type="ECO:0000256" key="11">
    <source>
        <dbReference type="ARBA" id="ARBA00047904"/>
    </source>
</evidence>
<comment type="catalytic activity">
    <reaction evidence="11">
        <text>tRNA(Asp) + L-aspartate + ATP = L-aspartyl-tRNA(Asp) + AMP + diphosphate</text>
        <dbReference type="Rhea" id="RHEA:19649"/>
        <dbReference type="Rhea" id="RHEA-COMP:9660"/>
        <dbReference type="Rhea" id="RHEA-COMP:9678"/>
        <dbReference type="ChEBI" id="CHEBI:29991"/>
        <dbReference type="ChEBI" id="CHEBI:30616"/>
        <dbReference type="ChEBI" id="CHEBI:33019"/>
        <dbReference type="ChEBI" id="CHEBI:78442"/>
        <dbReference type="ChEBI" id="CHEBI:78516"/>
        <dbReference type="ChEBI" id="CHEBI:456215"/>
        <dbReference type="EC" id="6.1.1.12"/>
    </reaction>
</comment>
<dbReference type="InterPro" id="IPR004523">
    <property type="entry name" value="Asp-tRNA_synthase_2"/>
</dbReference>
<evidence type="ECO:0000256" key="6">
    <source>
        <dbReference type="ARBA" id="ARBA00022741"/>
    </source>
</evidence>
<dbReference type="AlphaFoldDB" id="G0TWK4"/>
<feature type="compositionally biased region" description="Basic and acidic residues" evidence="12">
    <location>
        <begin position="107"/>
        <end position="134"/>
    </location>
</feature>
<evidence type="ECO:0000256" key="7">
    <source>
        <dbReference type="ARBA" id="ARBA00022840"/>
    </source>
</evidence>
<evidence type="ECO:0000256" key="4">
    <source>
        <dbReference type="ARBA" id="ARBA00022490"/>
    </source>
</evidence>
<keyword evidence="5 14" id="KW-0436">Ligase</keyword>
<dbReference type="Gene3D" id="3.30.930.10">
    <property type="entry name" value="Bira Bifunctional Protein, Domain 2"/>
    <property type="match status" value="1"/>
</dbReference>
<dbReference type="SUPFAM" id="SSF50249">
    <property type="entry name" value="Nucleic acid-binding proteins"/>
    <property type="match status" value="1"/>
</dbReference>
<evidence type="ECO:0000256" key="10">
    <source>
        <dbReference type="ARBA" id="ARBA00033155"/>
    </source>
</evidence>
<dbReference type="InterPro" id="IPR045864">
    <property type="entry name" value="aa-tRNA-synth_II/BPL/LPL"/>
</dbReference>
<dbReference type="NCBIfam" id="TIGR00458">
    <property type="entry name" value="aspS_nondisc"/>
    <property type="match status" value="1"/>
</dbReference>
<dbReference type="GO" id="GO:0005524">
    <property type="term" value="F:ATP binding"/>
    <property type="evidence" value="ECO:0007669"/>
    <property type="project" value="UniProtKB-KW"/>
</dbReference>
<dbReference type="VEuPathDB" id="TriTrypDB:TvY486_0601330"/>
<organism evidence="14">
    <name type="scientific">Trypanosoma vivax (strain Y486)</name>
    <dbReference type="NCBI Taxonomy" id="1055687"/>
    <lineage>
        <taxon>Eukaryota</taxon>
        <taxon>Discoba</taxon>
        <taxon>Euglenozoa</taxon>
        <taxon>Kinetoplastea</taxon>
        <taxon>Metakinetoplastina</taxon>
        <taxon>Trypanosomatida</taxon>
        <taxon>Trypanosomatidae</taxon>
        <taxon>Trypanosoma</taxon>
        <taxon>Duttonella</taxon>
    </lineage>
</organism>
<gene>
    <name evidence="14" type="ORF">TVY486_0601330</name>
</gene>
<evidence type="ECO:0000256" key="9">
    <source>
        <dbReference type="ARBA" id="ARBA00023146"/>
    </source>
</evidence>
<dbReference type="PROSITE" id="PS50862">
    <property type="entry name" value="AA_TRNA_LIGASE_II"/>
    <property type="match status" value="1"/>
</dbReference>
<dbReference type="CDD" id="cd00776">
    <property type="entry name" value="AsxRS_core"/>
    <property type="match status" value="1"/>
</dbReference>
<comment type="subcellular location">
    <subcellularLocation>
        <location evidence="1">Cytoplasm</location>
    </subcellularLocation>
</comment>
<dbReference type="PANTHER" id="PTHR43450:SF1">
    <property type="entry name" value="ASPARTATE--TRNA LIGASE, CYTOPLASMIC"/>
    <property type="match status" value="1"/>
</dbReference>
<dbReference type="InterPro" id="IPR006195">
    <property type="entry name" value="aa-tRNA-synth_II"/>
</dbReference>
<evidence type="ECO:0000256" key="2">
    <source>
        <dbReference type="ARBA" id="ARBA00005312"/>
    </source>
</evidence>
<dbReference type="InterPro" id="IPR004364">
    <property type="entry name" value="Aa-tRNA-synt_II"/>
</dbReference>
<keyword evidence="9 14" id="KW-0030">Aminoacyl-tRNA synthetase</keyword>
<keyword evidence="4" id="KW-0963">Cytoplasm</keyword>
<dbReference type="Pfam" id="PF00152">
    <property type="entry name" value="tRNA-synt_2"/>
    <property type="match status" value="1"/>
</dbReference>
<dbReference type="InterPro" id="IPR002312">
    <property type="entry name" value="Asp/Asn-tRNA-synth_IIb"/>
</dbReference>
<evidence type="ECO:0000256" key="8">
    <source>
        <dbReference type="ARBA" id="ARBA00022917"/>
    </source>
</evidence>
<dbReference type="Gene3D" id="2.40.50.140">
    <property type="entry name" value="Nucleic acid-binding proteins"/>
    <property type="match status" value="1"/>
</dbReference>
<dbReference type="GO" id="GO:0004815">
    <property type="term" value="F:aspartate-tRNA ligase activity"/>
    <property type="evidence" value="ECO:0007669"/>
    <property type="project" value="UniProtKB-EC"/>
</dbReference>
<dbReference type="EC" id="6.1.1.12" evidence="3"/>
<feature type="domain" description="Aminoacyl-transfer RNA synthetases class-II family profile" evidence="13">
    <location>
        <begin position="317"/>
        <end position="654"/>
    </location>
</feature>
<dbReference type="GO" id="GO:0003723">
    <property type="term" value="F:RNA binding"/>
    <property type="evidence" value="ECO:0007669"/>
    <property type="project" value="TreeGrafter"/>
</dbReference>
<evidence type="ECO:0000256" key="5">
    <source>
        <dbReference type="ARBA" id="ARBA00022598"/>
    </source>
</evidence>